<dbReference type="Gene3D" id="3.40.830.10">
    <property type="entry name" value="LigB-like"/>
    <property type="match status" value="1"/>
</dbReference>
<dbReference type="RefSeq" id="WP_115734601.1">
    <property type="nucleotide sequence ID" value="NZ_BAAAVY010000037.1"/>
</dbReference>
<dbReference type="InterPro" id="IPR034938">
    <property type="entry name" value="3MGA_Dioxygenase"/>
</dbReference>
<evidence type="ECO:0000313" key="3">
    <source>
        <dbReference type="Proteomes" id="UP000254701"/>
    </source>
</evidence>
<evidence type="ECO:0000313" key="2">
    <source>
        <dbReference type="EMBL" id="SUY29365.1"/>
    </source>
</evidence>
<keyword evidence="2" id="KW-0560">Oxidoreductase</keyword>
<keyword evidence="2" id="KW-0223">Dioxygenase</keyword>
<dbReference type="EMBL" id="UFSM01000004">
    <property type="protein sequence ID" value="SUY29365.1"/>
    <property type="molecule type" value="Genomic_DNA"/>
</dbReference>
<feature type="domain" description="Extradiol ring-cleavage dioxygenase class III enzyme subunit B" evidence="1">
    <location>
        <begin position="78"/>
        <end position="311"/>
    </location>
</feature>
<dbReference type="OrthoDB" id="8673673at2"/>
<dbReference type="CDD" id="cd07366">
    <property type="entry name" value="3MGA_Dioxygenase"/>
    <property type="match status" value="1"/>
</dbReference>
<dbReference type="GO" id="GO:0018579">
    <property type="term" value="F:protocatechuate 4,5-dioxygenase activity"/>
    <property type="evidence" value="ECO:0007669"/>
    <property type="project" value="UniProtKB-EC"/>
</dbReference>
<dbReference type="SUPFAM" id="SSF53213">
    <property type="entry name" value="LigB-like"/>
    <property type="match status" value="1"/>
</dbReference>
<name>A0A381IN92_AMIAI</name>
<dbReference type="Proteomes" id="UP000254701">
    <property type="component" value="Unassembled WGS sequence"/>
</dbReference>
<proteinExistence type="predicted"/>
<sequence>MAKIVGFICTAHGPQLHTTPDKWLLRVQSDRTRMHPFRGGVYSFDQLCELRKDENLAERSTMEAMTANYEKCHVASERLADAFDAMKADVAIIFGNDQHEIYGEDLSPPYMIYYGDKIRHHPATEEGRRLMPPGVAEGEAGHAPEEYREYDTVPELAKHIIGNLVDNEFDITVSPKLPTHNPRTTGISHAFGHIYRQVMRDKVIPNVPIYQNTFFPPNQPTARRSYKFGQVVGEAIRSWKSDARVVVFGSGGMSHFTIDEDWDARFMKAMREKDTEFLKSIPLSELQSGTSEMKSWITTAGVMEAYDTEFHEVAYVPCYRSPAGTGTAQGMYWWGVNP</sequence>
<evidence type="ECO:0000259" key="1">
    <source>
        <dbReference type="Pfam" id="PF02900"/>
    </source>
</evidence>
<dbReference type="EC" id="1.13.11.8" evidence="2"/>
<dbReference type="Pfam" id="PF02900">
    <property type="entry name" value="LigB"/>
    <property type="match status" value="1"/>
</dbReference>
<dbReference type="InterPro" id="IPR004183">
    <property type="entry name" value="Xdiol_dOase_suB"/>
</dbReference>
<accession>A0A381IN92</accession>
<reference evidence="2 3" key="1">
    <citation type="submission" date="2018-06" db="EMBL/GenBank/DDBJ databases">
        <authorList>
            <consortium name="Pathogen Informatics"/>
            <person name="Doyle S."/>
        </authorList>
    </citation>
    <scope>NUCLEOTIDE SEQUENCE [LARGE SCALE GENOMIC DNA]</scope>
    <source>
        <strain evidence="2 3">NCTC10684</strain>
    </source>
</reference>
<organism evidence="2 3">
    <name type="scientific">Aminobacter aminovorans</name>
    <name type="common">Chelatobacter heintzii</name>
    <dbReference type="NCBI Taxonomy" id="83263"/>
    <lineage>
        <taxon>Bacteria</taxon>
        <taxon>Pseudomonadati</taxon>
        <taxon>Pseudomonadota</taxon>
        <taxon>Alphaproteobacteria</taxon>
        <taxon>Hyphomicrobiales</taxon>
        <taxon>Phyllobacteriaceae</taxon>
        <taxon>Aminobacter</taxon>
    </lineage>
</organism>
<dbReference type="GO" id="GO:0008198">
    <property type="term" value="F:ferrous iron binding"/>
    <property type="evidence" value="ECO:0007669"/>
    <property type="project" value="InterPro"/>
</dbReference>
<dbReference type="AlphaFoldDB" id="A0A381IN92"/>
<protein>
    <submittedName>
        <fullName evidence="2">Protocatechuate 4,5-dioxygenase beta chain</fullName>
        <ecNumber evidence="2">1.13.11.8</ecNumber>
    </submittedName>
</protein>
<gene>
    <name evidence="2" type="primary">ligB</name>
    <name evidence="2" type="ORF">NCTC10684_05598</name>
</gene>